<accession>A0A1Y2FQM2</accession>
<comment type="catalytic activity">
    <reaction evidence="12">
        <text>2,5-diamino-6-(1-D-ribitylamino)pyrimidin-4(3H)-one 5'-phosphate + NADP(+) = 2,5-diamino-6-(1-D-ribosylamino)pyrimidin-4(3H)-one 5'-phosphate + NADPH + H(+)</text>
        <dbReference type="Rhea" id="RHEA:27278"/>
        <dbReference type="ChEBI" id="CHEBI:15378"/>
        <dbReference type="ChEBI" id="CHEBI:57783"/>
        <dbReference type="ChEBI" id="CHEBI:58349"/>
        <dbReference type="ChEBI" id="CHEBI:58890"/>
        <dbReference type="ChEBI" id="CHEBI:59545"/>
        <dbReference type="EC" id="1.1.1.302"/>
    </reaction>
</comment>
<dbReference type="OrthoDB" id="5432at2759"/>
<evidence type="ECO:0000256" key="5">
    <source>
        <dbReference type="ARBA" id="ARBA00015035"/>
    </source>
</evidence>
<comment type="catalytic activity">
    <reaction evidence="11">
        <text>2,5-diamino-6-(1-D-ribitylamino)pyrimidin-4(3H)-one 5'-phosphate + NAD(+) = 2,5-diamino-6-(1-D-ribosylamino)pyrimidin-4(3H)-one 5'-phosphate + NADH + H(+)</text>
        <dbReference type="Rhea" id="RHEA:27274"/>
        <dbReference type="ChEBI" id="CHEBI:15378"/>
        <dbReference type="ChEBI" id="CHEBI:57540"/>
        <dbReference type="ChEBI" id="CHEBI:57945"/>
        <dbReference type="ChEBI" id="CHEBI:58890"/>
        <dbReference type="ChEBI" id="CHEBI:59545"/>
        <dbReference type="EC" id="1.1.1.302"/>
    </reaction>
</comment>
<evidence type="ECO:0000256" key="4">
    <source>
        <dbReference type="ARBA" id="ARBA00012851"/>
    </source>
</evidence>
<keyword evidence="6" id="KW-0686">Riboflavin biosynthesis</keyword>
<dbReference type="AlphaFoldDB" id="A0A1Y2FQM2"/>
<dbReference type="RefSeq" id="XP_040727484.1">
    <property type="nucleotide sequence ID" value="XM_040868684.1"/>
</dbReference>
<evidence type="ECO:0000313" key="15">
    <source>
        <dbReference type="Proteomes" id="UP000193685"/>
    </source>
</evidence>
<name>A0A1Y2FQM2_PROLT</name>
<dbReference type="InterPro" id="IPR024072">
    <property type="entry name" value="DHFR-like_dom_sf"/>
</dbReference>
<keyword evidence="7" id="KW-0521">NADP</keyword>
<dbReference type="OMA" id="HYLRYHH"/>
<evidence type="ECO:0000256" key="11">
    <source>
        <dbReference type="ARBA" id="ARBA00047550"/>
    </source>
</evidence>
<evidence type="ECO:0000256" key="8">
    <source>
        <dbReference type="ARBA" id="ARBA00023002"/>
    </source>
</evidence>
<dbReference type="SUPFAM" id="SSF53597">
    <property type="entry name" value="Dihydrofolate reductase-like"/>
    <property type="match status" value="1"/>
</dbReference>
<evidence type="ECO:0000256" key="9">
    <source>
        <dbReference type="ARBA" id="ARBA00030073"/>
    </source>
</evidence>
<dbReference type="InterPro" id="IPR002734">
    <property type="entry name" value="RibDG_C"/>
</dbReference>
<keyword evidence="8" id="KW-0560">Oxidoreductase</keyword>
<dbReference type="PANTHER" id="PTHR38011:SF7">
    <property type="entry name" value="2,5-DIAMINO-6-RIBOSYLAMINO-4(3H)-PYRIMIDINONE 5'-PHOSPHATE REDUCTASE"/>
    <property type="match status" value="1"/>
</dbReference>
<feature type="domain" description="Bacterial bifunctional deaminase-reductase C-terminal" evidence="13">
    <location>
        <begin position="21"/>
        <end position="232"/>
    </location>
</feature>
<evidence type="ECO:0000256" key="7">
    <source>
        <dbReference type="ARBA" id="ARBA00022857"/>
    </source>
</evidence>
<evidence type="ECO:0000256" key="1">
    <source>
        <dbReference type="ARBA" id="ARBA00003555"/>
    </source>
</evidence>
<comment type="pathway">
    <text evidence="2">Cofactor biosynthesis; riboflavin biosynthesis.</text>
</comment>
<dbReference type="Pfam" id="PF01872">
    <property type="entry name" value="RibD_C"/>
    <property type="match status" value="1"/>
</dbReference>
<evidence type="ECO:0000256" key="12">
    <source>
        <dbReference type="ARBA" id="ARBA00049020"/>
    </source>
</evidence>
<dbReference type="PANTHER" id="PTHR38011">
    <property type="entry name" value="DIHYDROFOLATE REDUCTASE FAMILY PROTEIN (AFU_ORTHOLOGUE AFUA_8G06820)"/>
    <property type="match status" value="1"/>
</dbReference>
<dbReference type="GO" id="GO:0008703">
    <property type="term" value="F:5-amino-6-(5-phosphoribosylamino)uracil reductase activity"/>
    <property type="evidence" value="ECO:0007669"/>
    <property type="project" value="InterPro"/>
</dbReference>
<evidence type="ECO:0000256" key="6">
    <source>
        <dbReference type="ARBA" id="ARBA00022619"/>
    </source>
</evidence>
<dbReference type="GeneID" id="63785283"/>
<comment type="function">
    <text evidence="1">Catalyzes an early step in riboflavin biosynthesis, the NADPH-dependent reduction of the ribose side chain of 2,5-diamino-6-ribosylamino-4(3H)-pyrimidinone 5'-phosphate, yielding 2,5-diamino-6-ribitylamino-4(3H)-pyrimidinone 5'-phosphate.</text>
</comment>
<comment type="similarity">
    <text evidence="3">Belongs to the HTP reductase family.</text>
</comment>
<dbReference type="EMBL" id="MCFI01000003">
    <property type="protein sequence ID" value="ORY86302.1"/>
    <property type="molecule type" value="Genomic_DNA"/>
</dbReference>
<dbReference type="EC" id="1.1.1.302" evidence="4"/>
<gene>
    <name evidence="14" type="ORF">BCR37DRAFT_376873</name>
</gene>
<comment type="caution">
    <text evidence="14">The sequence shown here is derived from an EMBL/GenBank/DDBJ whole genome shotgun (WGS) entry which is preliminary data.</text>
</comment>
<evidence type="ECO:0000256" key="10">
    <source>
        <dbReference type="ARBA" id="ARBA00031630"/>
    </source>
</evidence>
<organism evidence="14 15">
    <name type="scientific">Protomyces lactucae-debilis</name>
    <dbReference type="NCBI Taxonomy" id="2754530"/>
    <lineage>
        <taxon>Eukaryota</taxon>
        <taxon>Fungi</taxon>
        <taxon>Dikarya</taxon>
        <taxon>Ascomycota</taxon>
        <taxon>Taphrinomycotina</taxon>
        <taxon>Taphrinomycetes</taxon>
        <taxon>Taphrinales</taxon>
        <taxon>Protomycetaceae</taxon>
        <taxon>Protomyces</taxon>
    </lineage>
</organism>
<evidence type="ECO:0000256" key="2">
    <source>
        <dbReference type="ARBA" id="ARBA00005104"/>
    </source>
</evidence>
<dbReference type="GO" id="GO:0009231">
    <property type="term" value="P:riboflavin biosynthetic process"/>
    <property type="evidence" value="ECO:0007669"/>
    <property type="project" value="UniProtKB-KW"/>
</dbReference>
<evidence type="ECO:0000256" key="3">
    <source>
        <dbReference type="ARBA" id="ARBA00009723"/>
    </source>
</evidence>
<evidence type="ECO:0000313" key="14">
    <source>
        <dbReference type="EMBL" id="ORY86302.1"/>
    </source>
</evidence>
<dbReference type="Proteomes" id="UP000193685">
    <property type="component" value="Unassembled WGS sequence"/>
</dbReference>
<dbReference type="Gene3D" id="3.40.430.10">
    <property type="entry name" value="Dihydrofolate Reductase, subunit A"/>
    <property type="match status" value="1"/>
</dbReference>
<reference evidence="14 15" key="1">
    <citation type="submission" date="2016-07" db="EMBL/GenBank/DDBJ databases">
        <title>Pervasive Adenine N6-methylation of Active Genes in Fungi.</title>
        <authorList>
            <consortium name="DOE Joint Genome Institute"/>
            <person name="Mondo S.J."/>
            <person name="Dannebaum R.O."/>
            <person name="Kuo R.C."/>
            <person name="Labutti K."/>
            <person name="Haridas S."/>
            <person name="Kuo A."/>
            <person name="Salamov A."/>
            <person name="Ahrendt S.R."/>
            <person name="Lipzen A."/>
            <person name="Sullivan W."/>
            <person name="Andreopoulos W.B."/>
            <person name="Clum A."/>
            <person name="Lindquist E."/>
            <person name="Daum C."/>
            <person name="Ramamoorthy G.K."/>
            <person name="Gryganskyi A."/>
            <person name="Culley D."/>
            <person name="Magnuson J.K."/>
            <person name="James T.Y."/>
            <person name="O'Malley M.A."/>
            <person name="Stajich J.E."/>
            <person name="Spatafora J.W."/>
            <person name="Visel A."/>
            <person name="Grigoriev I.V."/>
        </authorList>
    </citation>
    <scope>NUCLEOTIDE SEQUENCE [LARGE SCALE GENOMIC DNA]</scope>
    <source>
        <strain evidence="14 15">12-1054</strain>
    </source>
</reference>
<protein>
    <recommendedName>
        <fullName evidence="5">2,5-diamino-6-ribosylamino-4(3H)-pyrimidinone 5'-phosphate reductase</fullName>
        <ecNumber evidence="4">1.1.1.302</ecNumber>
    </recommendedName>
    <alternativeName>
        <fullName evidence="10">2,5-diamino-6-(5-phospho-D-ribosylamino)pyrimidin-4(3H)-one reductase</fullName>
    </alternativeName>
    <alternativeName>
        <fullName evidence="9">2,5-diamino-6-ribitylamino-4(3H)-pyrimidinone 5'-phosphate synthase</fullName>
    </alternativeName>
</protein>
<proteinExistence type="inferred from homology"/>
<keyword evidence="15" id="KW-1185">Reference proteome</keyword>
<dbReference type="STRING" id="56484.A0A1Y2FQM2"/>
<sequence length="261" mass="27881">MTVMDKQAVVYLHSNVDRMSVTLTYAQSLDGCIGTRTGKPLVLSGRESFRVTHTLRRYHDYILVGAGTCASDDPGLNARDGHNNAVDLAYQPIPVFVDLQGRCQLTKDAKVCKLARKGQGLPALRLVHRALFEARHRRLSADVNMEAACCGLEAGGVKTIFLDAATIKVDEAGHASCSWDDIIACLRALDPKKQSIMIEGGAGVIRSVLAERAASLVIVTVAPSYIGENGVSLGLTEAIGLMGVKTAVFGRDTVMSGVLRS</sequence>
<dbReference type="InterPro" id="IPR050765">
    <property type="entry name" value="Riboflavin_Biosynth_HTPR"/>
</dbReference>
<evidence type="ECO:0000259" key="13">
    <source>
        <dbReference type="Pfam" id="PF01872"/>
    </source>
</evidence>